<reference evidence="1" key="2">
    <citation type="submission" date="2023-06" db="EMBL/GenBank/DDBJ databases">
        <authorList>
            <person name="Swenson N.G."/>
            <person name="Wegrzyn J.L."/>
            <person name="Mcevoy S.L."/>
        </authorList>
    </citation>
    <scope>NUCLEOTIDE SEQUENCE</scope>
    <source>
        <strain evidence="1">NS2018</strain>
        <tissue evidence="1">Leaf</tissue>
    </source>
</reference>
<comment type="caution">
    <text evidence="1">The sequence shown here is derived from an EMBL/GenBank/DDBJ whole genome shotgun (WGS) entry which is preliminary data.</text>
</comment>
<dbReference type="Proteomes" id="UP001168877">
    <property type="component" value="Unassembled WGS sequence"/>
</dbReference>
<reference evidence="1" key="1">
    <citation type="journal article" date="2022" name="Plant J.">
        <title>Strategies of tolerance reflected in two North American maple genomes.</title>
        <authorList>
            <person name="McEvoy S.L."/>
            <person name="Sezen U.U."/>
            <person name="Trouern-Trend A."/>
            <person name="McMahon S.M."/>
            <person name="Schaberg P.G."/>
            <person name="Yang J."/>
            <person name="Wegrzyn J.L."/>
            <person name="Swenson N.G."/>
        </authorList>
    </citation>
    <scope>NUCLEOTIDE SEQUENCE</scope>
    <source>
        <strain evidence="1">NS2018</strain>
    </source>
</reference>
<accession>A0AA39VNA8</accession>
<protein>
    <submittedName>
        <fullName evidence="1">Uncharacterized protein</fullName>
    </submittedName>
</protein>
<evidence type="ECO:0000313" key="1">
    <source>
        <dbReference type="EMBL" id="KAK0586467.1"/>
    </source>
</evidence>
<evidence type="ECO:0000313" key="2">
    <source>
        <dbReference type="Proteomes" id="UP001168877"/>
    </source>
</evidence>
<proteinExistence type="predicted"/>
<name>A0AA39VNA8_ACESA</name>
<sequence length="119" mass="13676">MMEANNKIATGPEKWPVCKRSGSTLRRSLIEVKRISNVKMATLDNDSLDVCLNSDATVNKALKGPYLLVDQEEFTQSDVEDHRGIQVRYSSENPSFVDYENNVVDEKCLREYRTFFRIP</sequence>
<dbReference type="EMBL" id="JAUESC010000382">
    <property type="protein sequence ID" value="KAK0586467.1"/>
    <property type="molecule type" value="Genomic_DNA"/>
</dbReference>
<dbReference type="AlphaFoldDB" id="A0AA39VNA8"/>
<gene>
    <name evidence="1" type="ORF">LWI29_007433</name>
</gene>
<keyword evidence="2" id="KW-1185">Reference proteome</keyword>
<organism evidence="1 2">
    <name type="scientific">Acer saccharum</name>
    <name type="common">Sugar maple</name>
    <dbReference type="NCBI Taxonomy" id="4024"/>
    <lineage>
        <taxon>Eukaryota</taxon>
        <taxon>Viridiplantae</taxon>
        <taxon>Streptophyta</taxon>
        <taxon>Embryophyta</taxon>
        <taxon>Tracheophyta</taxon>
        <taxon>Spermatophyta</taxon>
        <taxon>Magnoliopsida</taxon>
        <taxon>eudicotyledons</taxon>
        <taxon>Gunneridae</taxon>
        <taxon>Pentapetalae</taxon>
        <taxon>rosids</taxon>
        <taxon>malvids</taxon>
        <taxon>Sapindales</taxon>
        <taxon>Sapindaceae</taxon>
        <taxon>Hippocastanoideae</taxon>
        <taxon>Acereae</taxon>
        <taxon>Acer</taxon>
    </lineage>
</organism>